<name>A0A212JI57_9FIRM</name>
<dbReference type="EMBL" id="FLUN01000001">
    <property type="protein sequence ID" value="SBV99091.1"/>
    <property type="molecule type" value="Genomic_DNA"/>
</dbReference>
<evidence type="ECO:0000313" key="1">
    <source>
        <dbReference type="EMBL" id="SBV99091.1"/>
    </source>
</evidence>
<accession>A0A212JI57</accession>
<gene>
    <name evidence="1" type="ORF">KL86CLO1_11134</name>
</gene>
<proteinExistence type="predicted"/>
<protein>
    <submittedName>
        <fullName evidence="1">Uncharacterized protein</fullName>
    </submittedName>
</protein>
<dbReference type="AlphaFoldDB" id="A0A212JI57"/>
<reference evidence="1" key="1">
    <citation type="submission" date="2016-04" db="EMBL/GenBank/DDBJ databases">
        <authorList>
            <person name="Evans L.H."/>
            <person name="Alamgir A."/>
            <person name="Owens N."/>
            <person name="Weber N.D."/>
            <person name="Virtaneva K."/>
            <person name="Barbian K."/>
            <person name="Babar A."/>
            <person name="Rosenke K."/>
        </authorList>
    </citation>
    <scope>NUCLEOTIDE SEQUENCE</scope>
    <source>
        <strain evidence="1">86</strain>
    </source>
</reference>
<sequence length="313" mass="37603">MSKQVKSLHRIIKEYHMKVGIECGKKELDMWSDRFTEFCAMMGIFKDNMQKENHRYEFIEEDATFIDRKIFACYTIAPILYIRCGKYDKVSWNYYRETERFVRSAMKMNGKDMEEISSQISMIRHKTRWIYRRDILLMKVKFSREIEHFYESVVGRRMLGVDDKLEIFKRMKKESLVPLEGFFKKWSEIVEDFSETRINEMAEVGTDEELELLNLSADINDEINFRIKEYKDLVKLRKQFLVLESENKRTDLPLRAKIGNKVIRKENQIREEIYKQHGITDEKKREIRKAESGFKNSAEVLDILLAQYEENNG</sequence>
<organism evidence="1">
    <name type="scientific">uncultured Eubacteriales bacterium</name>
    <dbReference type="NCBI Taxonomy" id="172733"/>
    <lineage>
        <taxon>Bacteria</taxon>
        <taxon>Bacillati</taxon>
        <taxon>Bacillota</taxon>
        <taxon>Clostridia</taxon>
        <taxon>Eubacteriales</taxon>
        <taxon>environmental samples</taxon>
    </lineage>
</organism>